<evidence type="ECO:0000259" key="2">
    <source>
        <dbReference type="Pfam" id="PF02866"/>
    </source>
</evidence>
<name>A0A0R2KJF9_9LACO</name>
<reference evidence="3 4" key="1">
    <citation type="journal article" date="2015" name="Genome Announc.">
        <title>Expanding the biotechnology potential of lactobacilli through comparative genomics of 213 strains and associated genera.</title>
        <authorList>
            <person name="Sun Z."/>
            <person name="Harris H.M."/>
            <person name="McCann A."/>
            <person name="Guo C."/>
            <person name="Argimon S."/>
            <person name="Zhang W."/>
            <person name="Yang X."/>
            <person name="Jeffery I.B."/>
            <person name="Cooney J.C."/>
            <person name="Kagawa T.F."/>
            <person name="Liu W."/>
            <person name="Song Y."/>
            <person name="Salvetti E."/>
            <person name="Wrobel A."/>
            <person name="Rasinkangas P."/>
            <person name="Parkhill J."/>
            <person name="Rea M.C."/>
            <person name="O'Sullivan O."/>
            <person name="Ritari J."/>
            <person name="Douillard F.P."/>
            <person name="Paul Ross R."/>
            <person name="Yang R."/>
            <person name="Briner A.E."/>
            <person name="Felis G.E."/>
            <person name="de Vos W.M."/>
            <person name="Barrangou R."/>
            <person name="Klaenhammer T.R."/>
            <person name="Caufield P.W."/>
            <person name="Cui Y."/>
            <person name="Zhang H."/>
            <person name="O'Toole P.W."/>
        </authorList>
    </citation>
    <scope>NUCLEOTIDE SEQUENCE [LARGE SCALE GENOMIC DNA]</scope>
    <source>
        <strain evidence="3 4">DSM 15353</strain>
    </source>
</reference>
<organism evidence="3 4">
    <name type="scientific">Ligilactobacillus acidipiscis</name>
    <dbReference type="NCBI Taxonomy" id="89059"/>
    <lineage>
        <taxon>Bacteria</taxon>
        <taxon>Bacillati</taxon>
        <taxon>Bacillota</taxon>
        <taxon>Bacilli</taxon>
        <taxon>Lactobacillales</taxon>
        <taxon>Lactobacillaceae</taxon>
        <taxon>Ligilactobacillus</taxon>
    </lineage>
</organism>
<evidence type="ECO:0000313" key="3">
    <source>
        <dbReference type="EMBL" id="KRN87066.1"/>
    </source>
</evidence>
<evidence type="ECO:0000256" key="1">
    <source>
        <dbReference type="ARBA" id="ARBA00006054"/>
    </source>
</evidence>
<gene>
    <name evidence="3" type="ORF">IV43_GL002046</name>
</gene>
<dbReference type="PANTHER" id="PTHR43128:SF16">
    <property type="entry name" value="L-LACTATE DEHYDROGENASE"/>
    <property type="match status" value="1"/>
</dbReference>
<accession>A0A0R2KJF9</accession>
<dbReference type="STRING" id="89059.LAC1533_1356"/>
<comment type="caution">
    <text evidence="3">The sequence shown here is derived from an EMBL/GenBank/DDBJ whole genome shotgun (WGS) entry which is preliminary data.</text>
</comment>
<dbReference type="InterPro" id="IPR022383">
    <property type="entry name" value="Lactate/malate_DH_C"/>
</dbReference>
<dbReference type="PANTHER" id="PTHR43128">
    <property type="entry name" value="L-2-HYDROXYCARBOXYLATE DEHYDROGENASE (NAD(P)(+))"/>
    <property type="match status" value="1"/>
</dbReference>
<sequence length="316" mass="34980">MVNVVNVGGVSMSRNVLICGNDLLVEAILQHNIVQDKEISFIWYQKDVEFPHSVQDILNSAVMAKNLRLTATNTPEWNDIDLLLIGKSESASEKDLTFEESLRAEIHWTQLLINQAMANNFAGKVCFLTEHGEEQVFSALRFSGLPDNAIFGLGTLPLSMLVEKMISNILKIDVRQIHVSVLGTFADAVPAWSRGLVAGTPLLSLIAQENSLFTQNELTKIEERLKESSEKSLLPVILASIDCVFEALFSSFAQIIPLTHQVQVDEQKIAISEPVLLSTQGVSQLPTLNLSEDEKQKLVDIKDQVLSQIQSLMSGR</sequence>
<proteinExistence type="inferred from homology"/>
<dbReference type="AlphaFoldDB" id="A0A0R2KJF9"/>
<evidence type="ECO:0000313" key="4">
    <source>
        <dbReference type="Proteomes" id="UP000051491"/>
    </source>
</evidence>
<dbReference type="PATRIC" id="fig|89059.3.peg.2163"/>
<dbReference type="EMBL" id="JQBK01000008">
    <property type="protein sequence ID" value="KRN87066.1"/>
    <property type="molecule type" value="Genomic_DNA"/>
</dbReference>
<dbReference type="SUPFAM" id="SSF56327">
    <property type="entry name" value="LDH C-terminal domain-like"/>
    <property type="match status" value="1"/>
</dbReference>
<dbReference type="GO" id="GO:0004459">
    <property type="term" value="F:L-lactate dehydrogenase (NAD+) activity"/>
    <property type="evidence" value="ECO:0007669"/>
    <property type="project" value="TreeGrafter"/>
</dbReference>
<dbReference type="Pfam" id="PF02866">
    <property type="entry name" value="Ldh_1_C"/>
    <property type="match status" value="1"/>
</dbReference>
<feature type="domain" description="Lactate/malate dehydrogenase C-terminal" evidence="2">
    <location>
        <begin position="164"/>
        <end position="311"/>
    </location>
</feature>
<dbReference type="Proteomes" id="UP000051491">
    <property type="component" value="Unassembled WGS sequence"/>
</dbReference>
<dbReference type="GO" id="GO:0006089">
    <property type="term" value="P:lactate metabolic process"/>
    <property type="evidence" value="ECO:0007669"/>
    <property type="project" value="TreeGrafter"/>
</dbReference>
<dbReference type="Gene3D" id="3.90.110.10">
    <property type="entry name" value="Lactate dehydrogenase/glycoside hydrolase, family 4, C-terminal"/>
    <property type="match status" value="1"/>
</dbReference>
<comment type="similarity">
    <text evidence="1">Belongs to the LDH/MDH superfamily. LDH family.</text>
</comment>
<protein>
    <submittedName>
        <fullName evidence="3">Lactate malate dehydrogenase</fullName>
    </submittedName>
</protein>
<dbReference type="InterPro" id="IPR015955">
    <property type="entry name" value="Lactate_DH/Glyco_Ohase_4_C"/>
</dbReference>